<dbReference type="Proteomes" id="UP000011713">
    <property type="component" value="Unassembled WGS sequence"/>
</dbReference>
<dbReference type="HOGENOM" id="CLU_034338_2_0_1"/>
<dbReference type="EnsemblProtists" id="HpaT812120">
    <property type="protein sequence ID" value="HpaP812120"/>
    <property type="gene ID" value="HpaG812120"/>
</dbReference>
<dbReference type="InParanoid" id="M4BZU6"/>
<evidence type="ECO:0000313" key="2">
    <source>
        <dbReference type="EnsemblProtists" id="HpaP812120"/>
    </source>
</evidence>
<sequence length="450" mass="51540">MDQGLIEALSYFSEETTAPVIVDVGTPIKHKDSVEETAGSMLLSLEIQELLCSDEIDNDMSMPPDKNMLTSDSSSVEQPEKKHLSKKSDRNLRPYSTSSRRDRRRPKHELDYLRAKVVELQEELMTLGLSSWKEIAERQKREVATSIDENRQLRDRLLGQLQVAQALEASIRQHESDANTSNHHEQMNTGASEEERTRVSKIMDEQIFAQLNSALETQLAEIDRVFTTYGLSSVLHKLQGGFAFKRGADGISFRYEEARLLPFAWQALHHTIWNSLHDGSIYKHTEAHMLNKDRSNLIFRDTIQLPKSRQVAMTKWAAFRRHIEQDRVVFVWNSHVHIDGGSVSVRLREKGWSTTSTFEFHRDVTQGTNDSSDFVRGCITRLVVQLIPEISEFKSKQEARMHIGEMSDLIVGFYHYNYRSVNEVAQRRLQSSVDTSSNDEGVKGGIVQMF</sequence>
<name>M4BZU6_HYAAE</name>
<dbReference type="PANTHER" id="PTHR35796">
    <property type="entry name" value="HYPOTHETICAL CYTOSOLIC PROTEIN"/>
    <property type="match status" value="1"/>
</dbReference>
<feature type="compositionally biased region" description="Polar residues" evidence="1">
    <location>
        <begin position="68"/>
        <end position="77"/>
    </location>
</feature>
<evidence type="ECO:0000313" key="3">
    <source>
        <dbReference type="Proteomes" id="UP000011713"/>
    </source>
</evidence>
<accession>M4BZU6</accession>
<dbReference type="OMA" id="PEMNENA"/>
<feature type="compositionally biased region" description="Basic and acidic residues" evidence="1">
    <location>
        <begin position="173"/>
        <end position="186"/>
    </location>
</feature>
<dbReference type="VEuPathDB" id="FungiDB:HpaG812120"/>
<dbReference type="eggNOG" id="ENOG502SE2K">
    <property type="taxonomic scope" value="Eukaryota"/>
</dbReference>
<organism evidence="2 3">
    <name type="scientific">Hyaloperonospora arabidopsidis (strain Emoy2)</name>
    <name type="common">Downy mildew agent</name>
    <name type="synonym">Peronospora arabidopsidis</name>
    <dbReference type="NCBI Taxonomy" id="559515"/>
    <lineage>
        <taxon>Eukaryota</taxon>
        <taxon>Sar</taxon>
        <taxon>Stramenopiles</taxon>
        <taxon>Oomycota</taxon>
        <taxon>Peronosporomycetes</taxon>
        <taxon>Peronosporales</taxon>
        <taxon>Peronosporaceae</taxon>
        <taxon>Hyaloperonospora</taxon>
    </lineage>
</organism>
<reference evidence="3" key="1">
    <citation type="journal article" date="2010" name="Science">
        <title>Signatures of adaptation to obligate biotrophy in the Hyaloperonospora arabidopsidis genome.</title>
        <authorList>
            <person name="Baxter L."/>
            <person name="Tripathy S."/>
            <person name="Ishaque N."/>
            <person name="Boot N."/>
            <person name="Cabral A."/>
            <person name="Kemen E."/>
            <person name="Thines M."/>
            <person name="Ah-Fong A."/>
            <person name="Anderson R."/>
            <person name="Badejoko W."/>
            <person name="Bittner-Eddy P."/>
            <person name="Boore J.L."/>
            <person name="Chibucos M.C."/>
            <person name="Coates M."/>
            <person name="Dehal P."/>
            <person name="Delehaunty K."/>
            <person name="Dong S."/>
            <person name="Downton P."/>
            <person name="Dumas B."/>
            <person name="Fabro G."/>
            <person name="Fronick C."/>
            <person name="Fuerstenberg S.I."/>
            <person name="Fulton L."/>
            <person name="Gaulin E."/>
            <person name="Govers F."/>
            <person name="Hughes L."/>
            <person name="Humphray S."/>
            <person name="Jiang R.H."/>
            <person name="Judelson H."/>
            <person name="Kamoun S."/>
            <person name="Kyung K."/>
            <person name="Meijer H."/>
            <person name="Minx P."/>
            <person name="Morris P."/>
            <person name="Nelson J."/>
            <person name="Phuntumart V."/>
            <person name="Qutob D."/>
            <person name="Rehmany A."/>
            <person name="Rougon-Cardoso A."/>
            <person name="Ryden P."/>
            <person name="Torto-Alalibo T."/>
            <person name="Studholme D."/>
            <person name="Wang Y."/>
            <person name="Win J."/>
            <person name="Wood J."/>
            <person name="Clifton S.W."/>
            <person name="Rogers J."/>
            <person name="Van den Ackerveken G."/>
            <person name="Jones J.D."/>
            <person name="McDowell J.M."/>
            <person name="Beynon J."/>
            <person name="Tyler B.M."/>
        </authorList>
    </citation>
    <scope>NUCLEOTIDE SEQUENCE [LARGE SCALE GENOMIC DNA]</scope>
    <source>
        <strain evidence="3">Emoy2</strain>
    </source>
</reference>
<evidence type="ECO:0000256" key="1">
    <source>
        <dbReference type="SAM" id="MobiDB-lite"/>
    </source>
</evidence>
<feature type="region of interest" description="Disordered" evidence="1">
    <location>
        <begin position="173"/>
        <end position="194"/>
    </location>
</feature>
<dbReference type="PANTHER" id="PTHR35796:SF3">
    <property type="entry name" value="BHLH DOMAIN-CONTAINING PROTEIN"/>
    <property type="match status" value="1"/>
</dbReference>
<protein>
    <submittedName>
        <fullName evidence="2">Uncharacterized protein</fullName>
    </submittedName>
</protein>
<reference evidence="2" key="2">
    <citation type="submission" date="2015-06" db="UniProtKB">
        <authorList>
            <consortium name="EnsemblProtists"/>
        </authorList>
    </citation>
    <scope>IDENTIFICATION</scope>
    <source>
        <strain evidence="2">Emoy2</strain>
    </source>
</reference>
<proteinExistence type="predicted"/>
<dbReference type="STRING" id="559515.M4BZU6"/>
<dbReference type="EMBL" id="JH598066">
    <property type="status" value="NOT_ANNOTATED_CDS"/>
    <property type="molecule type" value="Genomic_DNA"/>
</dbReference>
<feature type="compositionally biased region" description="Basic and acidic residues" evidence="1">
    <location>
        <begin position="78"/>
        <end position="92"/>
    </location>
</feature>
<dbReference type="AlphaFoldDB" id="M4BZU6"/>
<keyword evidence="3" id="KW-1185">Reference proteome</keyword>
<feature type="region of interest" description="Disordered" evidence="1">
    <location>
        <begin position="56"/>
        <end position="107"/>
    </location>
</feature>